<gene>
    <name evidence="4" type="ORF">O6R05_08205</name>
</gene>
<dbReference type="Pfam" id="PF02195">
    <property type="entry name" value="ParB_N"/>
    <property type="match status" value="1"/>
</dbReference>
<dbReference type="Gene3D" id="1.10.10.2830">
    <property type="match status" value="1"/>
</dbReference>
<dbReference type="InterPro" id="IPR003115">
    <property type="entry name" value="ParB_N"/>
</dbReference>
<dbReference type="InterPro" id="IPR036086">
    <property type="entry name" value="ParB/Sulfiredoxin_sf"/>
</dbReference>
<evidence type="ECO:0000259" key="3">
    <source>
        <dbReference type="PROSITE" id="PS50943"/>
    </source>
</evidence>
<accession>A0ABY7QT75</accession>
<dbReference type="SUPFAM" id="SSF110849">
    <property type="entry name" value="ParB/Sulfiredoxin"/>
    <property type="match status" value="1"/>
</dbReference>
<evidence type="ECO:0000313" key="5">
    <source>
        <dbReference type="Proteomes" id="UP001210339"/>
    </source>
</evidence>
<dbReference type="EMBL" id="CP115667">
    <property type="protein sequence ID" value="WBW49974.1"/>
    <property type="molecule type" value="Genomic_DNA"/>
</dbReference>
<dbReference type="PANTHER" id="PTHR33375">
    <property type="entry name" value="CHROMOSOME-PARTITIONING PROTEIN PARB-RELATED"/>
    <property type="match status" value="1"/>
</dbReference>
<dbReference type="PROSITE" id="PS50943">
    <property type="entry name" value="HTH_CROC1"/>
    <property type="match status" value="1"/>
</dbReference>
<reference evidence="4 5" key="1">
    <citation type="submission" date="2023-01" db="EMBL/GenBank/DDBJ databases">
        <authorList>
            <person name="Lee S.H."/>
            <person name="Jung H.S."/>
            <person name="Yun J.U."/>
        </authorList>
    </citation>
    <scope>NUCLEOTIDE SEQUENCE [LARGE SCALE GENOMIC DNA]</scope>
    <source>
        <strain evidence="4 5">CBA3646</strain>
    </source>
</reference>
<sequence length="282" mass="31447">MKKGGLGRGLNHFLKDSNEVDKIIHGDEYASLGETVAIADIVPNPSQARKHFDDKALRELSESIKEHGIISPLILRSEGDGYEIIAGERRFRAAQMAGLTHVPALIKDLTEEEADKISLIENIQRVDLNPVEEAMGYKSVMAAYSLTQEELAKALGKSRQYIGNTVRLLKLPEEILDYLQEGRLSVSHGKLLLGIKDAKKQLTEARRIVKLGSTVHETEQTLPHKKNLNIFLEDARSSLEEVLGTKVDFKGQGKHRKIVIEYYSDEDLDRILCTIVGSDSHA</sequence>
<feature type="domain" description="HTH cro/C1-type" evidence="3">
    <location>
        <begin position="146"/>
        <end position="164"/>
    </location>
</feature>
<dbReference type="PANTHER" id="PTHR33375:SF1">
    <property type="entry name" value="CHROMOSOME-PARTITIONING PROTEIN PARB-RELATED"/>
    <property type="match status" value="1"/>
</dbReference>
<keyword evidence="2" id="KW-0159">Chromosome partition</keyword>
<dbReference type="InterPro" id="IPR050336">
    <property type="entry name" value="Chromosome_partition/occlusion"/>
</dbReference>
<dbReference type="Proteomes" id="UP001210339">
    <property type="component" value="Chromosome"/>
</dbReference>
<proteinExistence type="inferred from homology"/>
<dbReference type="SUPFAM" id="SSF109709">
    <property type="entry name" value="KorB DNA-binding domain-like"/>
    <property type="match status" value="1"/>
</dbReference>
<protein>
    <submittedName>
        <fullName evidence="4">ParB/RepB/Spo0J family partition protein</fullName>
    </submittedName>
</protein>
<name>A0ABY7QT75_9FIRM</name>
<dbReference type="InterPro" id="IPR004437">
    <property type="entry name" value="ParB/RepB/Spo0J"/>
</dbReference>
<dbReference type="InterPro" id="IPR001387">
    <property type="entry name" value="Cro/C1-type_HTH"/>
</dbReference>
<evidence type="ECO:0000313" key="4">
    <source>
        <dbReference type="EMBL" id="WBW49974.1"/>
    </source>
</evidence>
<dbReference type="NCBIfam" id="TIGR00180">
    <property type="entry name" value="parB_part"/>
    <property type="match status" value="1"/>
</dbReference>
<dbReference type="InterPro" id="IPR041468">
    <property type="entry name" value="HTH_ParB/Spo0J"/>
</dbReference>
<organism evidence="4 5">
    <name type="scientific">Peptoniphilus equinus</name>
    <dbReference type="NCBI Taxonomy" id="3016343"/>
    <lineage>
        <taxon>Bacteria</taxon>
        <taxon>Bacillati</taxon>
        <taxon>Bacillota</taxon>
        <taxon>Tissierellia</taxon>
        <taxon>Tissierellales</taxon>
        <taxon>Peptoniphilaceae</taxon>
        <taxon>Peptoniphilus</taxon>
    </lineage>
</organism>
<dbReference type="Pfam" id="PF17762">
    <property type="entry name" value="HTH_ParB"/>
    <property type="match status" value="1"/>
</dbReference>
<keyword evidence="5" id="KW-1185">Reference proteome</keyword>
<evidence type="ECO:0000256" key="2">
    <source>
        <dbReference type="ARBA" id="ARBA00022829"/>
    </source>
</evidence>
<dbReference type="Gene3D" id="3.90.1530.30">
    <property type="match status" value="1"/>
</dbReference>
<evidence type="ECO:0000256" key="1">
    <source>
        <dbReference type="ARBA" id="ARBA00006295"/>
    </source>
</evidence>
<dbReference type="CDD" id="cd16393">
    <property type="entry name" value="SPO0J_N"/>
    <property type="match status" value="1"/>
</dbReference>
<dbReference type="RefSeq" id="WP_271191505.1">
    <property type="nucleotide sequence ID" value="NZ_CP115667.1"/>
</dbReference>
<dbReference type="SMART" id="SM00470">
    <property type="entry name" value="ParB"/>
    <property type="match status" value="1"/>
</dbReference>
<comment type="similarity">
    <text evidence="1">Belongs to the ParB family.</text>
</comment>